<evidence type="ECO:0000256" key="1">
    <source>
        <dbReference type="ARBA" id="ARBA00007665"/>
    </source>
</evidence>
<dbReference type="AlphaFoldDB" id="A0A2Z5R3T6"/>
<evidence type="ECO:0000313" key="4">
    <source>
        <dbReference type="Proteomes" id="UP000250241"/>
    </source>
</evidence>
<dbReference type="Gene3D" id="3.30.230.30">
    <property type="entry name" value="Impact, N-terminal domain"/>
    <property type="match status" value="1"/>
</dbReference>
<keyword evidence="4" id="KW-1185">Reference proteome</keyword>
<feature type="domain" description="Impact N-terminal" evidence="2">
    <location>
        <begin position="32"/>
        <end position="145"/>
    </location>
</feature>
<dbReference type="Proteomes" id="UP000250241">
    <property type="component" value="Chromosome"/>
</dbReference>
<accession>A0A2Z5R3T6</accession>
<dbReference type="GO" id="GO:0006446">
    <property type="term" value="P:regulation of translational initiation"/>
    <property type="evidence" value="ECO:0007669"/>
    <property type="project" value="TreeGrafter"/>
</dbReference>
<sequence>MNSPQDIAVQTRANRYTVPHGTEEYEHLLEIKRSEFIGHIKQVSSQDEARDYIESLRKTYHDARHVCSAFVVGADRDVQRSSDDGEPAGTAGIPMLQALLARQSRPDGTTDLSDTVAVVVRYFGGIKLGASGLVRAYTDAVAQTLDAASFDSRERVRVGVVAASHADAGRLENEMRACGLNVLGTDYLADGAQISMGVFDCTEDLERANEQVVTITAGAGTVLWGDTRWVDIPFN</sequence>
<dbReference type="InterPro" id="IPR036956">
    <property type="entry name" value="Impact_N_sf"/>
</dbReference>
<dbReference type="Pfam" id="PF01205">
    <property type="entry name" value="Impact_N"/>
    <property type="match status" value="1"/>
</dbReference>
<gene>
    <name evidence="3" type="ORF">RA11412_1670</name>
</gene>
<protein>
    <recommendedName>
        <fullName evidence="2">Impact N-terminal domain-containing protein</fullName>
    </recommendedName>
</protein>
<dbReference type="PANTHER" id="PTHR16301:SF20">
    <property type="entry name" value="IMPACT FAMILY MEMBER YIGZ"/>
    <property type="match status" value="1"/>
</dbReference>
<name>A0A2Z5R3T6_9MICC</name>
<dbReference type="EMBL" id="AP017895">
    <property type="protein sequence ID" value="BAV87969.1"/>
    <property type="molecule type" value="Genomic_DNA"/>
</dbReference>
<dbReference type="InterPro" id="IPR001498">
    <property type="entry name" value="Impact_N"/>
</dbReference>
<dbReference type="InterPro" id="IPR020568">
    <property type="entry name" value="Ribosomal_Su5_D2-typ_SF"/>
</dbReference>
<evidence type="ECO:0000313" key="3">
    <source>
        <dbReference type="EMBL" id="BAV87969.1"/>
    </source>
</evidence>
<organism evidence="3 4">
    <name type="scientific">Rothia aeria</name>
    <dbReference type="NCBI Taxonomy" id="172042"/>
    <lineage>
        <taxon>Bacteria</taxon>
        <taxon>Bacillati</taxon>
        <taxon>Actinomycetota</taxon>
        <taxon>Actinomycetes</taxon>
        <taxon>Micrococcales</taxon>
        <taxon>Micrococcaceae</taxon>
        <taxon>Rothia</taxon>
    </lineage>
</organism>
<dbReference type="PANTHER" id="PTHR16301">
    <property type="entry name" value="IMPACT-RELATED"/>
    <property type="match status" value="1"/>
</dbReference>
<dbReference type="SUPFAM" id="SSF54211">
    <property type="entry name" value="Ribosomal protein S5 domain 2-like"/>
    <property type="match status" value="1"/>
</dbReference>
<dbReference type="GO" id="GO:0005737">
    <property type="term" value="C:cytoplasm"/>
    <property type="evidence" value="ECO:0007669"/>
    <property type="project" value="TreeGrafter"/>
</dbReference>
<dbReference type="KEGG" id="raj:RA11412_1670"/>
<evidence type="ECO:0000259" key="2">
    <source>
        <dbReference type="Pfam" id="PF01205"/>
    </source>
</evidence>
<dbReference type="InterPro" id="IPR023582">
    <property type="entry name" value="Impact"/>
</dbReference>
<reference evidence="3 4" key="1">
    <citation type="submission" date="2016-10" db="EMBL/GenBank/DDBJ databases">
        <title>Genome sequence of Rothia aeria strain JCM11412.</title>
        <authorList>
            <person name="Nambu T."/>
        </authorList>
    </citation>
    <scope>NUCLEOTIDE SEQUENCE [LARGE SCALE GENOMIC DNA]</scope>
    <source>
        <strain evidence="3 4">JCM 11412</strain>
    </source>
</reference>
<proteinExistence type="inferred from homology"/>
<comment type="similarity">
    <text evidence="1">Belongs to the IMPACT family.</text>
</comment>